<reference evidence="1 2" key="1">
    <citation type="submission" date="2019-12" db="EMBL/GenBank/DDBJ databases">
        <title>Draft genome sequences Bradyrhizobium cajani AMBPC1010, Bradyrhizobium pachyrhizi AMBPC1040 and Bradyrhizobium yuanmingense ALSPC3051, three plant growth promoting strains isolated from nodules of Cajanus cajan L. in Dominican Republic.</title>
        <authorList>
            <person name="Flores-Felix J.D."/>
            <person name="Araujo J."/>
            <person name="Diaz-Alcantara C."/>
            <person name="Gonzalez-Andres F."/>
            <person name="Velazquez E."/>
        </authorList>
    </citation>
    <scope>NUCLEOTIDE SEQUENCE [LARGE SCALE GENOMIC DNA]</scope>
    <source>
        <strain evidence="1 2">1040</strain>
    </source>
</reference>
<sequence>MIVYFSCHGCGTIYSAVQERSSTPVISSGLFNCLHCGKPVHHWSGIYNYTDWKSVGHGGDGKEQFGEA</sequence>
<keyword evidence="2" id="KW-1185">Reference proteome</keyword>
<dbReference type="RefSeq" id="WP_157340331.1">
    <property type="nucleotide sequence ID" value="NZ_WQNF01000001.1"/>
</dbReference>
<proteinExistence type="predicted"/>
<dbReference type="Proteomes" id="UP000436468">
    <property type="component" value="Unassembled WGS sequence"/>
</dbReference>
<dbReference type="EMBL" id="WQNF01000001">
    <property type="protein sequence ID" value="MVT63551.1"/>
    <property type="molecule type" value="Genomic_DNA"/>
</dbReference>
<comment type="caution">
    <text evidence="1">The sequence shown here is derived from an EMBL/GenBank/DDBJ whole genome shotgun (WGS) entry which is preliminary data.</text>
</comment>
<organism evidence="1 2">
    <name type="scientific">Bradyrhizobium pachyrhizi</name>
    <dbReference type="NCBI Taxonomy" id="280333"/>
    <lineage>
        <taxon>Bacteria</taxon>
        <taxon>Pseudomonadati</taxon>
        <taxon>Pseudomonadota</taxon>
        <taxon>Alphaproteobacteria</taxon>
        <taxon>Hyphomicrobiales</taxon>
        <taxon>Nitrobacteraceae</taxon>
        <taxon>Bradyrhizobium</taxon>
    </lineage>
</organism>
<name>A0A844SKC6_9BRAD</name>
<accession>A0A844SKC6</accession>
<evidence type="ECO:0000313" key="1">
    <source>
        <dbReference type="EMBL" id="MVT63551.1"/>
    </source>
</evidence>
<protein>
    <submittedName>
        <fullName evidence="1">Uncharacterized protein</fullName>
    </submittedName>
</protein>
<dbReference type="AlphaFoldDB" id="A0A844SKC6"/>
<evidence type="ECO:0000313" key="2">
    <source>
        <dbReference type="Proteomes" id="UP000436468"/>
    </source>
</evidence>
<gene>
    <name evidence="1" type="ORF">GPL21_00285</name>
</gene>